<dbReference type="STRING" id="1324957.K933_00457"/>
<gene>
    <name evidence="2" type="ORF">K933_00457</name>
</gene>
<evidence type="ECO:0000313" key="2">
    <source>
        <dbReference type="EMBL" id="ESP89988.1"/>
    </source>
</evidence>
<dbReference type="Gene3D" id="1.10.10.10">
    <property type="entry name" value="Winged helix-like DNA-binding domain superfamily/Winged helix DNA-binding domain"/>
    <property type="match status" value="1"/>
</dbReference>
<dbReference type="InterPro" id="IPR036388">
    <property type="entry name" value="WH-like_DNA-bd_sf"/>
</dbReference>
<dbReference type="InterPro" id="IPR011991">
    <property type="entry name" value="ArsR-like_HTH"/>
</dbReference>
<dbReference type="Proteomes" id="UP000017840">
    <property type="component" value="Unassembled WGS sequence"/>
</dbReference>
<evidence type="ECO:0000313" key="3">
    <source>
        <dbReference type="Proteomes" id="UP000017840"/>
    </source>
</evidence>
<dbReference type="InterPro" id="IPR036390">
    <property type="entry name" value="WH_DNA-bd_sf"/>
</dbReference>
<organism evidence="2 3">
    <name type="scientific">Candidatus Halobonum tyrrellensis G22</name>
    <dbReference type="NCBI Taxonomy" id="1324957"/>
    <lineage>
        <taxon>Archaea</taxon>
        <taxon>Methanobacteriati</taxon>
        <taxon>Methanobacteriota</taxon>
        <taxon>Stenosarchaea group</taxon>
        <taxon>Halobacteria</taxon>
        <taxon>Halobacteriales</taxon>
        <taxon>Haloferacaceae</taxon>
        <taxon>Candidatus Halobonum</taxon>
    </lineage>
</organism>
<feature type="compositionally biased region" description="Polar residues" evidence="1">
    <location>
        <begin position="129"/>
        <end position="139"/>
    </location>
</feature>
<dbReference type="Pfam" id="PF12840">
    <property type="entry name" value="HTH_20"/>
    <property type="match status" value="1"/>
</dbReference>
<name>V4HJP8_9EURY</name>
<reference evidence="2 3" key="1">
    <citation type="journal article" date="2013" name="Genome Announc.">
        <title>Draft Genome Sequence of 'Candidatus Halobonum tyrrellensis' Strain G22, Isolated from the Hypersaline Waters of Lake Tyrrell, Australia.</title>
        <authorList>
            <person name="Ugalde J.A."/>
            <person name="Narasingarao P."/>
            <person name="Kuo S."/>
            <person name="Podell S."/>
            <person name="Allen E.E."/>
        </authorList>
    </citation>
    <scope>NUCLEOTIDE SEQUENCE [LARGE SCALE GENOMIC DNA]</scope>
    <source>
        <strain evidence="2 3">G22</strain>
    </source>
</reference>
<keyword evidence="3" id="KW-1185">Reference proteome</keyword>
<dbReference type="AlphaFoldDB" id="V4HJP8"/>
<evidence type="ECO:0000256" key="1">
    <source>
        <dbReference type="SAM" id="MobiDB-lite"/>
    </source>
</evidence>
<dbReference type="EMBL" id="ASGZ01000002">
    <property type="protein sequence ID" value="ESP89988.1"/>
    <property type="molecule type" value="Genomic_DNA"/>
</dbReference>
<feature type="region of interest" description="Disordered" evidence="1">
    <location>
        <begin position="120"/>
        <end position="139"/>
    </location>
</feature>
<accession>V4HJP8</accession>
<sequence length="139" mass="14667">MSQSTTQMTPAAVRRTRESTDAGVPVDDAEAVLSALNDADCRAILDATGDAALSAGELSEACDLPLSTAYRKLDLLTDAGLLDERTRVRRSGKHVSEYARRVEEVLVSVAGDGGLELRIVPDEDLGSESVPTVPTPGSR</sequence>
<dbReference type="SUPFAM" id="SSF46785">
    <property type="entry name" value="Winged helix' DNA-binding domain"/>
    <property type="match status" value="1"/>
</dbReference>
<dbReference type="RefSeq" id="WP_023392692.1">
    <property type="nucleotide sequence ID" value="NZ_ASGZ01000002.1"/>
</dbReference>
<protein>
    <submittedName>
        <fullName evidence="2">IclR-like transcriptional regulator</fullName>
    </submittedName>
</protein>
<dbReference type="OrthoDB" id="311452at2157"/>
<proteinExistence type="predicted"/>
<feature type="region of interest" description="Disordered" evidence="1">
    <location>
        <begin position="1"/>
        <end position="25"/>
    </location>
</feature>
<dbReference type="eggNOG" id="arCOG03067">
    <property type="taxonomic scope" value="Archaea"/>
</dbReference>
<dbReference type="CDD" id="cd00090">
    <property type="entry name" value="HTH_ARSR"/>
    <property type="match status" value="1"/>
</dbReference>
<comment type="caution">
    <text evidence="2">The sequence shown here is derived from an EMBL/GenBank/DDBJ whole genome shotgun (WGS) entry which is preliminary data.</text>
</comment>